<dbReference type="Gene3D" id="2.170.270.10">
    <property type="entry name" value="SET domain"/>
    <property type="match status" value="1"/>
</dbReference>
<dbReference type="Proteomes" id="UP001498398">
    <property type="component" value="Unassembled WGS sequence"/>
</dbReference>
<dbReference type="PANTHER" id="PTHR47332">
    <property type="entry name" value="SET DOMAIN-CONTAINING PROTEIN 5"/>
    <property type="match status" value="1"/>
</dbReference>
<evidence type="ECO:0000313" key="2">
    <source>
        <dbReference type="EMBL" id="KAK7435777.1"/>
    </source>
</evidence>
<evidence type="ECO:0000313" key="3">
    <source>
        <dbReference type="Proteomes" id="UP001498398"/>
    </source>
</evidence>
<sequence>MKRGFLKSAKAFSNTEPPKNRADVVAQPKNSANRTQIAPTPTVPALHGRDGKLTVDYQDDEWMLSTQPRYPPGASLAEYPDSCSECMITGRAKRKILNTPGFPEPLPRPNPPFFRISDSPGKGLGMFATRDIKMGDLIIAERALLIIPRAAPAGLVPAYPTEEQTRRASAKEYEQYLEVMMQRLPWGSRVAFKQLCNYNRDDGIGPLVSTAGMNSFLIQDYFEPSHGKPGVPEGYGCYGGVFKTLSRINHRQV</sequence>
<evidence type="ECO:0008006" key="4">
    <source>
        <dbReference type="Google" id="ProtNLM"/>
    </source>
</evidence>
<comment type="caution">
    <text evidence="2">The sequence shown here is derived from an EMBL/GenBank/DDBJ whole genome shotgun (WGS) entry which is preliminary data.</text>
</comment>
<keyword evidence="3" id="KW-1185">Reference proteome</keyword>
<accession>A0ABR1IQ95</accession>
<dbReference type="PANTHER" id="PTHR47332:SF4">
    <property type="entry name" value="SET DOMAIN-CONTAINING PROTEIN 5"/>
    <property type="match status" value="1"/>
</dbReference>
<proteinExistence type="predicted"/>
<dbReference type="InterPro" id="IPR046341">
    <property type="entry name" value="SET_dom_sf"/>
</dbReference>
<protein>
    <recommendedName>
        <fullName evidence="4">SET domain-containing protein</fullName>
    </recommendedName>
</protein>
<feature type="compositionally biased region" description="Polar residues" evidence="1">
    <location>
        <begin position="28"/>
        <end position="39"/>
    </location>
</feature>
<evidence type="ECO:0000256" key="1">
    <source>
        <dbReference type="SAM" id="MobiDB-lite"/>
    </source>
</evidence>
<name>A0ABR1IQ95_9AGAR</name>
<gene>
    <name evidence="2" type="ORF">VKT23_019475</name>
</gene>
<feature type="region of interest" description="Disordered" evidence="1">
    <location>
        <begin position="1"/>
        <end position="50"/>
    </location>
</feature>
<organism evidence="2 3">
    <name type="scientific">Marasmiellus scandens</name>
    <dbReference type="NCBI Taxonomy" id="2682957"/>
    <lineage>
        <taxon>Eukaryota</taxon>
        <taxon>Fungi</taxon>
        <taxon>Dikarya</taxon>
        <taxon>Basidiomycota</taxon>
        <taxon>Agaricomycotina</taxon>
        <taxon>Agaricomycetes</taxon>
        <taxon>Agaricomycetidae</taxon>
        <taxon>Agaricales</taxon>
        <taxon>Marasmiineae</taxon>
        <taxon>Omphalotaceae</taxon>
        <taxon>Marasmiellus</taxon>
    </lineage>
</organism>
<dbReference type="EMBL" id="JBANRG010000102">
    <property type="protein sequence ID" value="KAK7435777.1"/>
    <property type="molecule type" value="Genomic_DNA"/>
</dbReference>
<reference evidence="2 3" key="1">
    <citation type="submission" date="2024-01" db="EMBL/GenBank/DDBJ databases">
        <title>A draft genome for the cacao thread blight pathogen Marasmiellus scandens.</title>
        <authorList>
            <person name="Baruah I.K."/>
            <person name="Leung J."/>
            <person name="Bukari Y."/>
            <person name="Amoako-Attah I."/>
            <person name="Meinhardt L.W."/>
            <person name="Bailey B.A."/>
            <person name="Cohen S.P."/>
        </authorList>
    </citation>
    <scope>NUCLEOTIDE SEQUENCE [LARGE SCALE GENOMIC DNA]</scope>
    <source>
        <strain evidence="2 3">GH-19</strain>
    </source>
</reference>
<dbReference type="SUPFAM" id="SSF82199">
    <property type="entry name" value="SET domain"/>
    <property type="match status" value="1"/>
</dbReference>
<dbReference type="InterPro" id="IPR053185">
    <property type="entry name" value="SET_domain_protein"/>
</dbReference>